<reference evidence="6" key="1">
    <citation type="submission" date="2014-05" db="EMBL/GenBank/DDBJ databases">
        <title>Whole genome sequencing of Lactobacillus casei NRIC0644.</title>
        <authorList>
            <person name="Atarashi H."/>
            <person name="Yoshida Y."/>
            <person name="Fujimura S."/>
            <person name="Tanaka N."/>
            <person name="Shiwa Y."/>
            <person name="Yoshikawa H."/>
            <person name="Okada S."/>
            <person name="Nakagawa J."/>
        </authorList>
    </citation>
    <scope>NUCLEOTIDE SEQUENCE [LARGE SCALE GENOMIC DNA]</scope>
    <source>
        <strain evidence="6">NRIC0644</strain>
    </source>
</reference>
<accession>A0A0C9Q7Q8</accession>
<comment type="caution">
    <text evidence="5">The sequence shown here is derived from an EMBL/GenBank/DDBJ whole genome shotgun (WGS) entry which is preliminary data.</text>
</comment>
<dbReference type="Gene3D" id="1.10.10.10">
    <property type="entry name" value="Winged helix-like DNA-binding domain superfamily/Winged helix DNA-binding domain"/>
    <property type="match status" value="1"/>
</dbReference>
<evidence type="ECO:0000256" key="1">
    <source>
        <dbReference type="ARBA" id="ARBA00023015"/>
    </source>
</evidence>
<dbReference type="SUPFAM" id="SSF46785">
    <property type="entry name" value="Winged helix' DNA-binding domain"/>
    <property type="match status" value="1"/>
</dbReference>
<sequence length="121" mass="13390">MATDPYAHLAYYERLVLQIKAQVVQGVLLPGDKLPSVREMAKQEQLNPNTIAKAYKQLEADGVIYVEPGRGSFIAEPLRQANTKDIAAFRPKFDALVVEAQSLGITIPILQAWLNEKEGQA</sequence>
<dbReference type="AlphaFoldDB" id="A0A0C9Q7Q8"/>
<dbReference type="RefSeq" id="WP_045625212.1">
    <property type="nucleotide sequence ID" value="NZ_BAYM01000034.1"/>
</dbReference>
<dbReference type="EMBL" id="BAYM01000034">
    <property type="protein sequence ID" value="GAN35887.1"/>
    <property type="molecule type" value="Genomic_DNA"/>
</dbReference>
<dbReference type="Proteomes" id="UP000032552">
    <property type="component" value="Unassembled WGS sequence"/>
</dbReference>
<evidence type="ECO:0000313" key="6">
    <source>
        <dbReference type="Proteomes" id="UP000032552"/>
    </source>
</evidence>
<evidence type="ECO:0000256" key="2">
    <source>
        <dbReference type="ARBA" id="ARBA00023125"/>
    </source>
</evidence>
<dbReference type="PROSITE" id="PS50949">
    <property type="entry name" value="HTH_GNTR"/>
    <property type="match status" value="1"/>
</dbReference>
<proteinExistence type="predicted"/>
<dbReference type="GO" id="GO:0003700">
    <property type="term" value="F:DNA-binding transcription factor activity"/>
    <property type="evidence" value="ECO:0007669"/>
    <property type="project" value="InterPro"/>
</dbReference>
<dbReference type="SMART" id="SM00345">
    <property type="entry name" value="HTH_GNTR"/>
    <property type="match status" value="1"/>
</dbReference>
<gene>
    <name evidence="5" type="ORF">LC0644_0476</name>
</gene>
<keyword evidence="3" id="KW-0804">Transcription</keyword>
<dbReference type="PANTHER" id="PTHR38445:SF9">
    <property type="entry name" value="HTH-TYPE TRANSCRIPTIONAL REPRESSOR YTRA"/>
    <property type="match status" value="1"/>
</dbReference>
<name>A0A0C9Q7Q8_LACPA</name>
<protein>
    <submittedName>
        <fullName evidence="5">HTH-type transcriptional repressor ytrA</fullName>
    </submittedName>
</protein>
<dbReference type="CDD" id="cd07377">
    <property type="entry name" value="WHTH_GntR"/>
    <property type="match status" value="1"/>
</dbReference>
<evidence type="ECO:0000313" key="5">
    <source>
        <dbReference type="EMBL" id="GAN35887.1"/>
    </source>
</evidence>
<organism evidence="5 6">
    <name type="scientific">Lacticaseibacillus paracasei NRIC 0644</name>
    <dbReference type="NCBI Taxonomy" id="1435038"/>
    <lineage>
        <taxon>Bacteria</taxon>
        <taxon>Bacillati</taxon>
        <taxon>Bacillota</taxon>
        <taxon>Bacilli</taxon>
        <taxon>Lactobacillales</taxon>
        <taxon>Lactobacillaceae</taxon>
        <taxon>Lacticaseibacillus</taxon>
    </lineage>
</organism>
<dbReference type="PANTHER" id="PTHR38445">
    <property type="entry name" value="HTH-TYPE TRANSCRIPTIONAL REPRESSOR YTRA"/>
    <property type="match status" value="1"/>
</dbReference>
<dbReference type="GO" id="GO:0003677">
    <property type="term" value="F:DNA binding"/>
    <property type="evidence" value="ECO:0007669"/>
    <property type="project" value="UniProtKB-KW"/>
</dbReference>
<evidence type="ECO:0000259" key="4">
    <source>
        <dbReference type="PROSITE" id="PS50949"/>
    </source>
</evidence>
<dbReference type="Pfam" id="PF00392">
    <property type="entry name" value="GntR"/>
    <property type="match status" value="1"/>
</dbReference>
<keyword evidence="1" id="KW-0805">Transcription regulation</keyword>
<dbReference type="InterPro" id="IPR036388">
    <property type="entry name" value="WH-like_DNA-bd_sf"/>
</dbReference>
<dbReference type="InterPro" id="IPR000524">
    <property type="entry name" value="Tscrpt_reg_HTH_GntR"/>
</dbReference>
<dbReference type="InterPro" id="IPR036390">
    <property type="entry name" value="WH_DNA-bd_sf"/>
</dbReference>
<evidence type="ECO:0000256" key="3">
    <source>
        <dbReference type="ARBA" id="ARBA00023163"/>
    </source>
</evidence>
<keyword evidence="2" id="KW-0238">DNA-binding</keyword>
<feature type="domain" description="HTH gntR-type" evidence="4">
    <location>
        <begin position="9"/>
        <end position="77"/>
    </location>
</feature>